<comment type="similarity">
    <text evidence="1 2">Belongs to the small heat shock protein (HSP20) family.</text>
</comment>
<dbReference type="AlphaFoldDB" id="A0AAD5MQS0"/>
<dbReference type="CDD" id="cd06526">
    <property type="entry name" value="metazoan_ACD"/>
    <property type="match status" value="1"/>
</dbReference>
<comment type="caution">
    <text evidence="4">The sequence shown here is derived from an EMBL/GenBank/DDBJ whole genome shotgun (WGS) entry which is preliminary data.</text>
</comment>
<proteinExistence type="inferred from homology"/>
<dbReference type="Proteomes" id="UP001196413">
    <property type="component" value="Unassembled WGS sequence"/>
</dbReference>
<dbReference type="InterPro" id="IPR001436">
    <property type="entry name" value="Alpha-crystallin/sHSP_animal"/>
</dbReference>
<evidence type="ECO:0000256" key="2">
    <source>
        <dbReference type="RuleBase" id="RU003616"/>
    </source>
</evidence>
<dbReference type="GO" id="GO:0005634">
    <property type="term" value="C:nucleus"/>
    <property type="evidence" value="ECO:0007669"/>
    <property type="project" value="TreeGrafter"/>
</dbReference>
<dbReference type="Gene3D" id="2.60.40.790">
    <property type="match status" value="1"/>
</dbReference>
<dbReference type="GO" id="GO:0005737">
    <property type="term" value="C:cytoplasm"/>
    <property type="evidence" value="ECO:0007669"/>
    <property type="project" value="TreeGrafter"/>
</dbReference>
<dbReference type="SUPFAM" id="SSF49764">
    <property type="entry name" value="HSP20-like chaperones"/>
    <property type="match status" value="1"/>
</dbReference>
<accession>A0AAD5MQS0</accession>
<feature type="domain" description="SHSP" evidence="3">
    <location>
        <begin position="18"/>
        <end position="84"/>
    </location>
</feature>
<dbReference type="GO" id="GO:0051082">
    <property type="term" value="F:unfolded protein binding"/>
    <property type="evidence" value="ECO:0007669"/>
    <property type="project" value="TreeGrafter"/>
</dbReference>
<dbReference type="PANTHER" id="PTHR45640">
    <property type="entry name" value="HEAT SHOCK PROTEIN HSP-12.2-RELATED"/>
    <property type="match status" value="1"/>
</dbReference>
<dbReference type="PROSITE" id="PS01031">
    <property type="entry name" value="SHSP"/>
    <property type="match status" value="1"/>
</dbReference>
<sequence>MNCIKTIRHTPYLHVIFVISLNHHQLIEIVDDESKFTVSLDVSKFKPENLQVNIDGRRLTIEVKEELKEENGYSMRFAKNIAQL</sequence>
<dbReference type="GO" id="GO:0042026">
    <property type="term" value="P:protein refolding"/>
    <property type="evidence" value="ECO:0007669"/>
    <property type="project" value="TreeGrafter"/>
</dbReference>
<dbReference type="Pfam" id="PF00011">
    <property type="entry name" value="HSP20"/>
    <property type="match status" value="1"/>
</dbReference>
<protein>
    <recommendedName>
        <fullName evidence="3">SHSP domain-containing protein</fullName>
    </recommendedName>
</protein>
<evidence type="ECO:0000313" key="5">
    <source>
        <dbReference type="Proteomes" id="UP001196413"/>
    </source>
</evidence>
<reference evidence="4" key="1">
    <citation type="submission" date="2021-06" db="EMBL/GenBank/DDBJ databases">
        <title>Parelaphostrongylus tenuis whole genome reference sequence.</title>
        <authorList>
            <person name="Garwood T.J."/>
            <person name="Larsen P.A."/>
            <person name="Fountain-Jones N.M."/>
            <person name="Garbe J.R."/>
            <person name="Macchietto M.G."/>
            <person name="Kania S.A."/>
            <person name="Gerhold R.W."/>
            <person name="Richards J.E."/>
            <person name="Wolf T.M."/>
        </authorList>
    </citation>
    <scope>NUCLEOTIDE SEQUENCE</scope>
    <source>
        <strain evidence="4">MNPRO001-30</strain>
        <tissue evidence="4">Meninges</tissue>
    </source>
</reference>
<evidence type="ECO:0000313" key="4">
    <source>
        <dbReference type="EMBL" id="KAJ1363035.1"/>
    </source>
</evidence>
<dbReference type="GO" id="GO:0009408">
    <property type="term" value="P:response to heat"/>
    <property type="evidence" value="ECO:0007669"/>
    <property type="project" value="TreeGrafter"/>
</dbReference>
<gene>
    <name evidence="4" type="ORF">KIN20_022788</name>
</gene>
<evidence type="ECO:0000259" key="3">
    <source>
        <dbReference type="PROSITE" id="PS01031"/>
    </source>
</evidence>
<name>A0AAD5MQS0_PARTN</name>
<dbReference type="PANTHER" id="PTHR45640:SF32">
    <property type="entry name" value="STRESS-INDUCED PROTEIN 1"/>
    <property type="match status" value="1"/>
</dbReference>
<organism evidence="4 5">
    <name type="scientific">Parelaphostrongylus tenuis</name>
    <name type="common">Meningeal worm</name>
    <dbReference type="NCBI Taxonomy" id="148309"/>
    <lineage>
        <taxon>Eukaryota</taxon>
        <taxon>Metazoa</taxon>
        <taxon>Ecdysozoa</taxon>
        <taxon>Nematoda</taxon>
        <taxon>Chromadorea</taxon>
        <taxon>Rhabditida</taxon>
        <taxon>Rhabditina</taxon>
        <taxon>Rhabditomorpha</taxon>
        <taxon>Strongyloidea</taxon>
        <taxon>Metastrongylidae</taxon>
        <taxon>Parelaphostrongylus</taxon>
    </lineage>
</organism>
<dbReference type="GO" id="GO:0036498">
    <property type="term" value="P:IRE1-mediated unfolded protein response"/>
    <property type="evidence" value="ECO:0007669"/>
    <property type="project" value="TreeGrafter"/>
</dbReference>
<keyword evidence="5" id="KW-1185">Reference proteome</keyword>
<dbReference type="InterPro" id="IPR008978">
    <property type="entry name" value="HSP20-like_chaperone"/>
</dbReference>
<evidence type="ECO:0000256" key="1">
    <source>
        <dbReference type="PROSITE-ProRule" id="PRU00285"/>
    </source>
</evidence>
<dbReference type="EMBL" id="JAHQIW010004591">
    <property type="protein sequence ID" value="KAJ1363035.1"/>
    <property type="molecule type" value="Genomic_DNA"/>
</dbReference>
<dbReference type="InterPro" id="IPR002068">
    <property type="entry name" value="A-crystallin/Hsp20_dom"/>
</dbReference>